<protein>
    <submittedName>
        <fullName evidence="1">Uncharacterized protein</fullName>
    </submittedName>
</protein>
<dbReference type="AlphaFoldDB" id="A0A368F5U0"/>
<gene>
    <name evidence="1" type="ORF">ANCCAN_28730</name>
</gene>
<reference evidence="1 2" key="1">
    <citation type="submission" date="2014-10" db="EMBL/GenBank/DDBJ databases">
        <title>Draft genome of the hookworm Ancylostoma caninum.</title>
        <authorList>
            <person name="Mitreva M."/>
        </authorList>
    </citation>
    <scope>NUCLEOTIDE SEQUENCE [LARGE SCALE GENOMIC DNA]</scope>
    <source>
        <strain evidence="1 2">Baltimore</strain>
    </source>
</reference>
<comment type="caution">
    <text evidence="1">The sequence shown here is derived from an EMBL/GenBank/DDBJ whole genome shotgun (WGS) entry which is preliminary data.</text>
</comment>
<dbReference type="EMBL" id="JOJR01011368">
    <property type="protein sequence ID" value="RCN25557.1"/>
    <property type="molecule type" value="Genomic_DNA"/>
</dbReference>
<evidence type="ECO:0000313" key="1">
    <source>
        <dbReference type="EMBL" id="RCN25557.1"/>
    </source>
</evidence>
<dbReference type="Proteomes" id="UP000252519">
    <property type="component" value="Unassembled WGS sequence"/>
</dbReference>
<proteinExistence type="predicted"/>
<accession>A0A368F5U0</accession>
<name>A0A368F5U0_ANCCA</name>
<sequence>MQLMAHSLSAVPASKCILPRFAALLRQLIVPVDELFALKNNALLRQFDPLFTTYGNLLLRSKPVMTAKHSEVLTNVSFIEDFRSPYLKGVKFTFTQVRL</sequence>
<organism evidence="1 2">
    <name type="scientific">Ancylostoma caninum</name>
    <name type="common">Dog hookworm</name>
    <dbReference type="NCBI Taxonomy" id="29170"/>
    <lineage>
        <taxon>Eukaryota</taxon>
        <taxon>Metazoa</taxon>
        <taxon>Ecdysozoa</taxon>
        <taxon>Nematoda</taxon>
        <taxon>Chromadorea</taxon>
        <taxon>Rhabditida</taxon>
        <taxon>Rhabditina</taxon>
        <taxon>Rhabditomorpha</taxon>
        <taxon>Strongyloidea</taxon>
        <taxon>Ancylostomatidae</taxon>
        <taxon>Ancylostomatinae</taxon>
        <taxon>Ancylostoma</taxon>
    </lineage>
</organism>
<evidence type="ECO:0000313" key="2">
    <source>
        <dbReference type="Proteomes" id="UP000252519"/>
    </source>
</evidence>
<keyword evidence="2" id="KW-1185">Reference proteome</keyword>